<keyword evidence="3" id="KW-1185">Reference proteome</keyword>
<dbReference type="PANTHER" id="PTHR23150">
    <property type="entry name" value="SULFATASE MODIFYING FACTOR 1, 2"/>
    <property type="match status" value="1"/>
</dbReference>
<dbReference type="SUPFAM" id="SSF56436">
    <property type="entry name" value="C-type lectin-like"/>
    <property type="match status" value="1"/>
</dbReference>
<feature type="domain" description="Sulfatase-modifying factor enzyme-like" evidence="1">
    <location>
        <begin position="41"/>
        <end position="240"/>
    </location>
</feature>
<dbReference type="InterPro" id="IPR051043">
    <property type="entry name" value="Sulfatase_Mod_Factor_Kinase"/>
</dbReference>
<sequence length="243" mass="26730">MASGGTYTIKLALMLLIFCGIDGCGKNENYKIKFAANIAGDSREVSVAEFRLFIEETGYKTTADSFGWSGYFDTTKGAWGIARGANWRRIDGVNMNPQNWPVTQVSYYDACAYCAWKNGRLPTASEWDAMASKLKGTGNIWQGTFPIKNKEVDGYSALAPVGSFLSNKEGFYDLAGNVWEWTSSIAPQPQIKLEEVDGAHRIIKGGSYLCIENGCEGYKPEAFQHTAANSGTNHLGFRCVYDL</sequence>
<dbReference type="AlphaFoldDB" id="A0A5C6VPV1"/>
<dbReference type="InterPro" id="IPR016187">
    <property type="entry name" value="CTDL_fold"/>
</dbReference>
<dbReference type="PANTHER" id="PTHR23150:SF19">
    <property type="entry name" value="FORMYLGLYCINE-GENERATING ENZYME"/>
    <property type="match status" value="1"/>
</dbReference>
<accession>A0A5C6VPV1</accession>
<reference evidence="2 3" key="1">
    <citation type="submission" date="2019-08" db="EMBL/GenBank/DDBJ databases">
        <title>Genome of Luteibaculum oceani JCM 18817.</title>
        <authorList>
            <person name="Bowman J.P."/>
        </authorList>
    </citation>
    <scope>NUCLEOTIDE SEQUENCE [LARGE SCALE GENOMIC DNA]</scope>
    <source>
        <strain evidence="2 3">JCM 18817</strain>
    </source>
</reference>
<dbReference type="Proteomes" id="UP000321168">
    <property type="component" value="Unassembled WGS sequence"/>
</dbReference>
<dbReference type="Gene3D" id="3.90.1580.10">
    <property type="entry name" value="paralog of FGE (formylglycine-generating enzyme)"/>
    <property type="match status" value="1"/>
</dbReference>
<protein>
    <submittedName>
        <fullName evidence="2">Formylglycine-generating enzyme family protein</fullName>
    </submittedName>
</protein>
<proteinExistence type="predicted"/>
<dbReference type="InterPro" id="IPR042095">
    <property type="entry name" value="SUMF_sf"/>
</dbReference>
<dbReference type="EMBL" id="VORB01000001">
    <property type="protein sequence ID" value="TXC85388.1"/>
    <property type="molecule type" value="Genomic_DNA"/>
</dbReference>
<dbReference type="InterPro" id="IPR005532">
    <property type="entry name" value="SUMF_dom"/>
</dbReference>
<organism evidence="2 3">
    <name type="scientific">Luteibaculum oceani</name>
    <dbReference type="NCBI Taxonomy" id="1294296"/>
    <lineage>
        <taxon>Bacteria</taxon>
        <taxon>Pseudomonadati</taxon>
        <taxon>Bacteroidota</taxon>
        <taxon>Flavobacteriia</taxon>
        <taxon>Flavobacteriales</taxon>
        <taxon>Luteibaculaceae</taxon>
        <taxon>Luteibaculum</taxon>
    </lineage>
</organism>
<dbReference type="GO" id="GO:0120147">
    <property type="term" value="F:formylglycine-generating oxidase activity"/>
    <property type="evidence" value="ECO:0007669"/>
    <property type="project" value="TreeGrafter"/>
</dbReference>
<dbReference type="OrthoDB" id="9768004at2"/>
<gene>
    <name evidence="2" type="ORF">FRX97_01825</name>
</gene>
<comment type="caution">
    <text evidence="2">The sequence shown here is derived from an EMBL/GenBank/DDBJ whole genome shotgun (WGS) entry which is preliminary data.</text>
</comment>
<name>A0A5C6VPV1_9FLAO</name>
<dbReference type="Pfam" id="PF03781">
    <property type="entry name" value="FGE-sulfatase"/>
    <property type="match status" value="1"/>
</dbReference>
<evidence type="ECO:0000313" key="3">
    <source>
        <dbReference type="Proteomes" id="UP000321168"/>
    </source>
</evidence>
<evidence type="ECO:0000259" key="1">
    <source>
        <dbReference type="Pfam" id="PF03781"/>
    </source>
</evidence>
<evidence type="ECO:0000313" key="2">
    <source>
        <dbReference type="EMBL" id="TXC85388.1"/>
    </source>
</evidence>